<dbReference type="SUPFAM" id="SSF53927">
    <property type="entry name" value="Cytidine deaminase-like"/>
    <property type="match status" value="1"/>
</dbReference>
<evidence type="ECO:0000256" key="10">
    <source>
        <dbReference type="HAMAP-Rule" id="MF_00139"/>
    </source>
</evidence>
<dbReference type="PIRSF" id="PIRSF000414">
    <property type="entry name" value="AICARFT_IMPCHas"/>
    <property type="match status" value="1"/>
</dbReference>
<evidence type="ECO:0000259" key="11">
    <source>
        <dbReference type="PROSITE" id="PS51855"/>
    </source>
</evidence>
<dbReference type="InterPro" id="IPR011607">
    <property type="entry name" value="MGS-like_dom"/>
</dbReference>
<dbReference type="GO" id="GO:0006189">
    <property type="term" value="P:'de novo' IMP biosynthetic process"/>
    <property type="evidence" value="ECO:0007669"/>
    <property type="project" value="UniProtKB-UniRule"/>
</dbReference>
<dbReference type="FunFam" id="3.40.50.1380:FF:000001">
    <property type="entry name" value="Bifunctional purine biosynthesis protein PurH"/>
    <property type="match status" value="1"/>
</dbReference>
<dbReference type="InterPro" id="IPR024051">
    <property type="entry name" value="AICAR_Tfase_dup_dom_sf"/>
</dbReference>
<dbReference type="EC" id="2.1.2.3" evidence="10"/>
<dbReference type="Gene3D" id="3.40.140.20">
    <property type="match status" value="2"/>
</dbReference>
<dbReference type="UniPathway" id="UPA00074">
    <property type="reaction ID" value="UER00133"/>
</dbReference>
<comment type="domain">
    <text evidence="10">The IMP cyclohydrolase activity resides in the N-terminal region.</text>
</comment>
<dbReference type="AlphaFoldDB" id="A0A1I6E8W4"/>
<keyword evidence="6 10" id="KW-0378">Hydrolase</keyword>
<evidence type="ECO:0000256" key="7">
    <source>
        <dbReference type="ARBA" id="ARBA00023268"/>
    </source>
</evidence>
<dbReference type="Proteomes" id="UP000199302">
    <property type="component" value="Unassembled WGS sequence"/>
</dbReference>
<dbReference type="InterPro" id="IPR036914">
    <property type="entry name" value="MGS-like_dom_sf"/>
</dbReference>
<evidence type="ECO:0000256" key="9">
    <source>
        <dbReference type="ARBA" id="ARBA00050687"/>
    </source>
</evidence>
<dbReference type="InterPro" id="IPR016193">
    <property type="entry name" value="Cytidine_deaminase-like"/>
</dbReference>
<dbReference type="NCBIfam" id="TIGR00355">
    <property type="entry name" value="purH"/>
    <property type="match status" value="1"/>
</dbReference>
<keyword evidence="7 10" id="KW-0511">Multifunctional enzyme</keyword>
<dbReference type="STRING" id="871652.SAMN04515673_10895"/>
<dbReference type="EC" id="3.5.4.10" evidence="10"/>
<proteinExistence type="inferred from homology"/>
<dbReference type="RefSeq" id="WP_092081296.1">
    <property type="nucleotide sequence ID" value="NZ_FOYI01000008.1"/>
</dbReference>
<feature type="domain" description="MGS-like" evidence="11">
    <location>
        <begin position="2"/>
        <end position="149"/>
    </location>
</feature>
<dbReference type="GO" id="GO:0003937">
    <property type="term" value="F:IMP cyclohydrolase activity"/>
    <property type="evidence" value="ECO:0007669"/>
    <property type="project" value="UniProtKB-UniRule"/>
</dbReference>
<evidence type="ECO:0000313" key="13">
    <source>
        <dbReference type="Proteomes" id="UP000199302"/>
    </source>
</evidence>
<reference evidence="12 13" key="1">
    <citation type="submission" date="2016-10" db="EMBL/GenBank/DDBJ databases">
        <authorList>
            <person name="de Groot N.N."/>
        </authorList>
    </citation>
    <scope>NUCLEOTIDE SEQUENCE [LARGE SCALE GENOMIC DNA]</scope>
    <source>
        <strain evidence="13">KMM 9023,NRIC 0796,JCM 17311,KCTC 23692</strain>
    </source>
</reference>
<comment type="pathway">
    <text evidence="1 10">Purine metabolism; IMP biosynthesis via de novo pathway; IMP from 5-formamido-1-(5-phospho-D-ribosyl)imidazole-4-carboxamide: step 1/1.</text>
</comment>
<organism evidence="12 13">
    <name type="scientific">Poseidonocella sedimentorum</name>
    <dbReference type="NCBI Taxonomy" id="871652"/>
    <lineage>
        <taxon>Bacteria</taxon>
        <taxon>Pseudomonadati</taxon>
        <taxon>Pseudomonadota</taxon>
        <taxon>Alphaproteobacteria</taxon>
        <taxon>Rhodobacterales</taxon>
        <taxon>Roseobacteraceae</taxon>
        <taxon>Poseidonocella</taxon>
    </lineage>
</organism>
<dbReference type="EMBL" id="FOYI01000008">
    <property type="protein sequence ID" value="SFR14174.1"/>
    <property type="molecule type" value="Genomic_DNA"/>
</dbReference>
<dbReference type="Pfam" id="PF01808">
    <property type="entry name" value="AICARFT_IMPCHas"/>
    <property type="match status" value="1"/>
</dbReference>
<evidence type="ECO:0000256" key="1">
    <source>
        <dbReference type="ARBA" id="ARBA00004844"/>
    </source>
</evidence>
<dbReference type="SMART" id="SM00851">
    <property type="entry name" value="MGS"/>
    <property type="match status" value="1"/>
</dbReference>
<keyword evidence="13" id="KW-1185">Reference proteome</keyword>
<comment type="catalytic activity">
    <reaction evidence="8 10">
        <text>(6R)-10-formyltetrahydrofolate + 5-amino-1-(5-phospho-beta-D-ribosyl)imidazole-4-carboxamide = 5-formamido-1-(5-phospho-D-ribosyl)imidazole-4-carboxamide + (6S)-5,6,7,8-tetrahydrofolate</text>
        <dbReference type="Rhea" id="RHEA:22192"/>
        <dbReference type="ChEBI" id="CHEBI:57453"/>
        <dbReference type="ChEBI" id="CHEBI:58467"/>
        <dbReference type="ChEBI" id="CHEBI:58475"/>
        <dbReference type="ChEBI" id="CHEBI:195366"/>
        <dbReference type="EC" id="2.1.2.3"/>
    </reaction>
</comment>
<dbReference type="InterPro" id="IPR002695">
    <property type="entry name" value="PurH-like"/>
</dbReference>
<sequence>MTDLAPLRRALLSVSDKTGLIDLGRALSERGVELLSTGGSAKALRQAGLTVRDVADVTGFPEMMDGRVKTLHPAVHGGLLALRDNAEHVAAMEAHGIGPIDLLVVNLYPFEETVAKGADYDTCIENIDIGGPAMIRAAAKNHGAVTTVVDVEDYGALLAELDAHDGQTTRAFRQRMAQIAYARTGAYDAAVSTWMAEAIGETAPRRRVAAGTLAQTLRYGENPHQSAAFYTDGSTRPGVATATQLQGKELSYNNINDTDAAFELVSEFGQGGPACAIIKHANPCGVARGETLKDAYARAFDCDRTSAFGGIIALNQPLDAATAQEITQIFTEVVIAPGADAAAREIFAAKKNLRLLLTDGLADPAAPALTYRQVSGGLLVQDKDNGVITEADLKVVTKRAPTAAEIADLLFAWKVAKHVKSNAIVYVKDGATVGVGAGQMSRVDSTRIAARKAEDMAEAMGLAETPTKGSVVASDAFFPFADGLLTAAEAGATAVIQPGGSMRDDDVIAVADEAGLAMVFTGQRHFRH</sequence>
<evidence type="ECO:0000256" key="4">
    <source>
        <dbReference type="ARBA" id="ARBA00022679"/>
    </source>
</evidence>
<evidence type="ECO:0000256" key="3">
    <source>
        <dbReference type="ARBA" id="ARBA00007667"/>
    </source>
</evidence>
<dbReference type="SMART" id="SM00798">
    <property type="entry name" value="AICARFT_IMPCHas"/>
    <property type="match status" value="1"/>
</dbReference>
<comment type="pathway">
    <text evidence="2 10">Purine metabolism; IMP biosynthesis via de novo pathway; 5-formamido-1-(5-phospho-D-ribosyl)imidazole-4-carboxamide from 5-amino-1-(5-phospho-D-ribosyl)imidazole-4-carboxamide (10-formyl THF route): step 1/1.</text>
</comment>
<evidence type="ECO:0000256" key="5">
    <source>
        <dbReference type="ARBA" id="ARBA00022755"/>
    </source>
</evidence>
<evidence type="ECO:0000256" key="2">
    <source>
        <dbReference type="ARBA" id="ARBA00004954"/>
    </source>
</evidence>
<dbReference type="FunFam" id="3.40.140.20:FF:000002">
    <property type="entry name" value="Bifunctional purine biosynthesis protein PurH"/>
    <property type="match status" value="1"/>
</dbReference>
<dbReference type="Gene3D" id="3.40.50.1380">
    <property type="entry name" value="Methylglyoxal synthase-like domain"/>
    <property type="match status" value="1"/>
</dbReference>
<evidence type="ECO:0000256" key="8">
    <source>
        <dbReference type="ARBA" id="ARBA00050488"/>
    </source>
</evidence>
<comment type="similarity">
    <text evidence="3 10">Belongs to the PurH family.</text>
</comment>
<dbReference type="NCBIfam" id="NF002049">
    <property type="entry name" value="PRK00881.1"/>
    <property type="match status" value="1"/>
</dbReference>
<dbReference type="PROSITE" id="PS51855">
    <property type="entry name" value="MGS"/>
    <property type="match status" value="1"/>
</dbReference>
<evidence type="ECO:0000256" key="6">
    <source>
        <dbReference type="ARBA" id="ARBA00022801"/>
    </source>
</evidence>
<dbReference type="PANTHER" id="PTHR11692:SF0">
    <property type="entry name" value="BIFUNCTIONAL PURINE BIOSYNTHESIS PROTEIN ATIC"/>
    <property type="match status" value="1"/>
</dbReference>
<comment type="catalytic activity">
    <reaction evidence="9 10">
        <text>IMP + H2O = 5-formamido-1-(5-phospho-D-ribosyl)imidazole-4-carboxamide</text>
        <dbReference type="Rhea" id="RHEA:18445"/>
        <dbReference type="ChEBI" id="CHEBI:15377"/>
        <dbReference type="ChEBI" id="CHEBI:58053"/>
        <dbReference type="ChEBI" id="CHEBI:58467"/>
        <dbReference type="EC" id="3.5.4.10"/>
    </reaction>
</comment>
<dbReference type="SUPFAM" id="SSF52335">
    <property type="entry name" value="Methylglyoxal synthase-like"/>
    <property type="match status" value="1"/>
</dbReference>
<keyword evidence="4 10" id="KW-0808">Transferase</keyword>
<protein>
    <recommendedName>
        <fullName evidence="10">Bifunctional purine biosynthesis protein PurH</fullName>
    </recommendedName>
    <domain>
        <recommendedName>
            <fullName evidence="10">Phosphoribosylaminoimidazolecarboxamide formyltransferase</fullName>
            <ecNumber evidence="10">2.1.2.3</ecNumber>
        </recommendedName>
        <alternativeName>
            <fullName evidence="10">AICAR transformylase</fullName>
        </alternativeName>
    </domain>
    <domain>
        <recommendedName>
            <fullName evidence="10">IMP cyclohydrolase</fullName>
            <ecNumber evidence="10">3.5.4.10</ecNumber>
        </recommendedName>
        <alternativeName>
            <fullName evidence="10">ATIC</fullName>
        </alternativeName>
        <alternativeName>
            <fullName evidence="10">IMP synthase</fullName>
        </alternativeName>
        <alternativeName>
            <fullName evidence="10">Inosinicase</fullName>
        </alternativeName>
    </domain>
</protein>
<accession>A0A1I6E8W4</accession>
<dbReference type="OrthoDB" id="9802065at2"/>
<keyword evidence="5 10" id="KW-0658">Purine biosynthesis</keyword>
<dbReference type="HAMAP" id="MF_00139">
    <property type="entry name" value="PurH"/>
    <property type="match status" value="1"/>
</dbReference>
<dbReference type="FunFam" id="3.40.140.20:FF:000001">
    <property type="entry name" value="Bifunctional purine biosynthesis protein PurH"/>
    <property type="match status" value="1"/>
</dbReference>
<gene>
    <name evidence="10" type="primary">purH</name>
    <name evidence="12" type="ORF">SAMN04515673_10895</name>
</gene>
<dbReference type="GO" id="GO:0004643">
    <property type="term" value="F:phosphoribosylaminoimidazolecarboxamide formyltransferase activity"/>
    <property type="evidence" value="ECO:0007669"/>
    <property type="project" value="UniProtKB-UniRule"/>
</dbReference>
<dbReference type="GO" id="GO:0005829">
    <property type="term" value="C:cytosol"/>
    <property type="evidence" value="ECO:0007669"/>
    <property type="project" value="TreeGrafter"/>
</dbReference>
<dbReference type="Pfam" id="PF02142">
    <property type="entry name" value="MGS"/>
    <property type="match status" value="1"/>
</dbReference>
<evidence type="ECO:0000313" key="12">
    <source>
        <dbReference type="EMBL" id="SFR14174.1"/>
    </source>
</evidence>
<dbReference type="PANTHER" id="PTHR11692">
    <property type="entry name" value="BIFUNCTIONAL PURINE BIOSYNTHESIS PROTEIN PURH"/>
    <property type="match status" value="1"/>
</dbReference>
<dbReference type="CDD" id="cd01421">
    <property type="entry name" value="IMPCH"/>
    <property type="match status" value="1"/>
</dbReference>
<name>A0A1I6E8W4_9RHOB</name>